<dbReference type="GO" id="GO:0003882">
    <property type="term" value="F:CDP-diacylglycerol-serine O-phosphatidyltransferase activity"/>
    <property type="evidence" value="ECO:0007669"/>
    <property type="project" value="UniProtKB-EC"/>
</dbReference>
<dbReference type="Gene3D" id="1.20.120.1760">
    <property type="match status" value="1"/>
</dbReference>
<keyword evidence="2" id="KW-0808">Transferase</keyword>
<proteinExistence type="predicted"/>
<dbReference type="Pfam" id="PF01066">
    <property type="entry name" value="CDP-OH_P_transf"/>
    <property type="match status" value="1"/>
</dbReference>
<feature type="transmembrane region" description="Helical" evidence="1">
    <location>
        <begin position="7"/>
        <end position="27"/>
    </location>
</feature>
<dbReference type="Proteomes" id="UP000578697">
    <property type="component" value="Unassembled WGS sequence"/>
</dbReference>
<dbReference type="InterPro" id="IPR043130">
    <property type="entry name" value="CDP-OH_PTrfase_TM_dom"/>
</dbReference>
<organism evidence="2 3">
    <name type="scientific">Treponema rectale</name>
    <dbReference type="NCBI Taxonomy" id="744512"/>
    <lineage>
        <taxon>Bacteria</taxon>
        <taxon>Pseudomonadati</taxon>
        <taxon>Spirochaetota</taxon>
        <taxon>Spirochaetia</taxon>
        <taxon>Spirochaetales</taxon>
        <taxon>Treponemataceae</taxon>
        <taxon>Treponema</taxon>
    </lineage>
</organism>
<gene>
    <name evidence="2" type="ORF">HNP77_001173</name>
</gene>
<reference evidence="2 3" key="1">
    <citation type="submission" date="2020-08" db="EMBL/GenBank/DDBJ databases">
        <title>Genomic Encyclopedia of Type Strains, Phase IV (KMG-IV): sequencing the most valuable type-strain genomes for metagenomic binning, comparative biology and taxonomic classification.</title>
        <authorList>
            <person name="Goeker M."/>
        </authorList>
    </citation>
    <scope>NUCLEOTIDE SEQUENCE [LARGE SCALE GENOMIC DNA]</scope>
    <source>
        <strain evidence="2 3">DSM 103679</strain>
    </source>
</reference>
<dbReference type="InterPro" id="IPR000462">
    <property type="entry name" value="CDP-OH_P_trans"/>
</dbReference>
<dbReference type="EC" id="2.7.8.8" evidence="2"/>
<dbReference type="RefSeq" id="WP_184652245.1">
    <property type="nucleotide sequence ID" value="NZ_JACHFR010000002.1"/>
</dbReference>
<keyword evidence="1" id="KW-1133">Transmembrane helix</keyword>
<feature type="transmembrane region" description="Helical" evidence="1">
    <location>
        <begin position="173"/>
        <end position="192"/>
    </location>
</feature>
<name>A0A840SD84_9SPIR</name>
<accession>A0A840SD84</accession>
<keyword evidence="1" id="KW-0812">Transmembrane</keyword>
<dbReference type="AlphaFoldDB" id="A0A840SD84"/>
<feature type="transmembrane region" description="Helical" evidence="1">
    <location>
        <begin position="33"/>
        <end position="51"/>
    </location>
</feature>
<dbReference type="GO" id="GO:0016020">
    <property type="term" value="C:membrane"/>
    <property type="evidence" value="ECO:0007669"/>
    <property type="project" value="InterPro"/>
</dbReference>
<evidence type="ECO:0000313" key="2">
    <source>
        <dbReference type="EMBL" id="MBB5218804.1"/>
    </source>
</evidence>
<feature type="transmembrane region" description="Helical" evidence="1">
    <location>
        <begin position="105"/>
        <end position="126"/>
    </location>
</feature>
<sequence length="268" mass="29953">MLGVYNYTVILTYLGMLFSFAGIHFVFSEMDRSFILALLCLMVSAVMDMFDGKVASTKKDRTPSEKLFGIQIDSMADIISYGVFPSLIVYKLATLSEFKSAHPSGKYVVICICAAYLLCALIRLSYFNVEEMERQTQTDECRHEYRGLPVTSIALILPFVFIVSYFSGSSEPPVVPCAFLLAVMGLAFITPFKLIKPLFIGKIIMIIIGLMELVLLLCGKAYIRESKTDHNNPSAPQQSLIWDSKVHPETVDETVLEQIPVTEAEVEN</sequence>
<dbReference type="EMBL" id="JACHFR010000002">
    <property type="protein sequence ID" value="MBB5218804.1"/>
    <property type="molecule type" value="Genomic_DNA"/>
</dbReference>
<evidence type="ECO:0000313" key="3">
    <source>
        <dbReference type="Proteomes" id="UP000578697"/>
    </source>
</evidence>
<keyword evidence="3" id="KW-1185">Reference proteome</keyword>
<evidence type="ECO:0000256" key="1">
    <source>
        <dbReference type="SAM" id="Phobius"/>
    </source>
</evidence>
<feature type="transmembrane region" description="Helical" evidence="1">
    <location>
        <begin position="72"/>
        <end position="93"/>
    </location>
</feature>
<keyword evidence="1" id="KW-0472">Membrane</keyword>
<feature type="transmembrane region" description="Helical" evidence="1">
    <location>
        <begin position="199"/>
        <end position="223"/>
    </location>
</feature>
<comment type="caution">
    <text evidence="2">The sequence shown here is derived from an EMBL/GenBank/DDBJ whole genome shotgun (WGS) entry which is preliminary data.</text>
</comment>
<feature type="transmembrane region" description="Helical" evidence="1">
    <location>
        <begin position="147"/>
        <end position="167"/>
    </location>
</feature>
<dbReference type="GO" id="GO:0008654">
    <property type="term" value="P:phospholipid biosynthetic process"/>
    <property type="evidence" value="ECO:0007669"/>
    <property type="project" value="InterPro"/>
</dbReference>
<protein>
    <submittedName>
        <fullName evidence="2">CDP-diacylglycerol--serine O-phosphatidyltransferase</fullName>
        <ecNumber evidence="2">2.7.8.8</ecNumber>
    </submittedName>
</protein>